<keyword evidence="4 9" id="KW-0227">DNA damage</keyword>
<dbReference type="Pfam" id="PF05190">
    <property type="entry name" value="MutS_IV"/>
    <property type="match status" value="1"/>
</dbReference>
<keyword evidence="7 9" id="KW-0234">DNA repair</keyword>
<organism evidence="12 13">
    <name type="scientific">Brevibacillus fluminis</name>
    <dbReference type="NCBI Taxonomy" id="511487"/>
    <lineage>
        <taxon>Bacteria</taxon>
        <taxon>Bacillati</taxon>
        <taxon>Bacillota</taxon>
        <taxon>Bacilli</taxon>
        <taxon>Bacillales</taxon>
        <taxon>Paenibacillaceae</taxon>
        <taxon>Brevibacillus</taxon>
    </lineage>
</organism>
<dbReference type="InterPro" id="IPR007695">
    <property type="entry name" value="DNA_mismatch_repair_MutS-lik_N"/>
</dbReference>
<gene>
    <name evidence="9 12" type="primary">mutS</name>
    <name evidence="12" type="ORF">EDM56_03230</name>
</gene>
<dbReference type="InterPro" id="IPR016151">
    <property type="entry name" value="DNA_mismatch_repair_MutS_N"/>
</dbReference>
<evidence type="ECO:0000256" key="9">
    <source>
        <dbReference type="HAMAP-Rule" id="MF_00096"/>
    </source>
</evidence>
<keyword evidence="5 9" id="KW-0067">ATP-binding</keyword>
<accession>A0A3M8DUC1</accession>
<dbReference type="PANTHER" id="PTHR11361">
    <property type="entry name" value="DNA MISMATCH REPAIR PROTEIN MUTS FAMILY MEMBER"/>
    <property type="match status" value="1"/>
</dbReference>
<dbReference type="GO" id="GO:0030983">
    <property type="term" value="F:mismatched DNA binding"/>
    <property type="evidence" value="ECO:0007669"/>
    <property type="project" value="InterPro"/>
</dbReference>
<dbReference type="GO" id="GO:0005829">
    <property type="term" value="C:cytosol"/>
    <property type="evidence" value="ECO:0007669"/>
    <property type="project" value="TreeGrafter"/>
</dbReference>
<evidence type="ECO:0000256" key="7">
    <source>
        <dbReference type="ARBA" id="ARBA00023204"/>
    </source>
</evidence>
<proteinExistence type="inferred from homology"/>
<dbReference type="SUPFAM" id="SSF52540">
    <property type="entry name" value="P-loop containing nucleoside triphosphate hydrolases"/>
    <property type="match status" value="1"/>
</dbReference>
<dbReference type="SUPFAM" id="SSF48334">
    <property type="entry name" value="DNA repair protein MutS, domain III"/>
    <property type="match status" value="1"/>
</dbReference>
<sequence length="901" mass="100830">MAQYTPMIQQYLAIKREYSDAFLFFRLGDFYELFFEDAIKASRELEITLTGREGGGEERIPMCGVPHHSAEAYIAQLLQKGYKVAICEQVEDPKEAKGVVRREVTRVITPGTMMEGKWLSEKENNYIAAIVATGQSGSIAACDLSTGEMHVTSLSGSLDAVVDEALQYRPKELVLSGVVPSILPAVNAPVNLLAQEQVDNGAAERQYGPAALELAAEQQLAVSALLTYIGTTQKRSLAHLRALRAYEARQFLQLDPFSRRNLELTETIRDKAKHGSLLWLLDRTETAMGGRLLRRWLERPLYTHSEIEYRLNAVEQLKADMLLRSDLRTLLDQVYDLERLIGRTAYGNANARDLVQLRHSLDAIPNVKAALHASGSAILSAIAEEMDECVDIKDLLERALVDDPPISVRDGGMLKTGYDDYLDKLHIASREGKHWIAQLEQSEREATGIRSLKVGFNKVFGYYLEVSRANLASVPLDRYERKQTLTNAERYITPELKEKEALILEAEEKMIELEYQLFTEIRTEVAKHVTRIQALAERVATIDVLQSFATVSDERGFTRPHIVTTGECVITDGRHPVVEAVLNSEKYVANDAHLDQQGRQILLITGPNMAGKSTYMRQIALMFVIAQVGCFVPASYAKLTLVDQIFTRIGAADDLVGGHSTFMVEMLETKNALQKATANSLILLDEIGRGTSTYDGMALAQAVIEYIHEEIGAKTLFSTHYHELTRLEEMLSRVVNVNARCEERGGKLLFLHRIEQGRADKSYGIHVAELAALPDKVIARARQILHELENEKPTAPATEQISFDSLWMAPQRVAERGLEQVLAAQSMPIATEQHPSKEQMVPATMQAALEPQLQVKEEPVVTADQLLAMELLQELRKVDANQLTPLAALMQVYDWQKRMKQ</sequence>
<evidence type="ECO:0000256" key="5">
    <source>
        <dbReference type="ARBA" id="ARBA00022840"/>
    </source>
</evidence>
<evidence type="ECO:0000256" key="2">
    <source>
        <dbReference type="ARBA" id="ARBA00021982"/>
    </source>
</evidence>
<dbReference type="SMART" id="SM00534">
    <property type="entry name" value="MUTSac"/>
    <property type="match status" value="1"/>
</dbReference>
<dbReference type="SUPFAM" id="SSF55271">
    <property type="entry name" value="DNA repair protein MutS, domain I"/>
    <property type="match status" value="1"/>
</dbReference>
<dbReference type="InterPro" id="IPR045076">
    <property type="entry name" value="MutS"/>
</dbReference>
<dbReference type="InterPro" id="IPR027417">
    <property type="entry name" value="P-loop_NTPase"/>
</dbReference>
<dbReference type="InterPro" id="IPR007696">
    <property type="entry name" value="DNA_mismatch_repair_MutS_core"/>
</dbReference>
<dbReference type="InterPro" id="IPR005748">
    <property type="entry name" value="DNA_mismatch_repair_MutS"/>
</dbReference>
<dbReference type="FunFam" id="3.40.50.300:FF:000870">
    <property type="entry name" value="MutS protein homolog 4"/>
    <property type="match status" value="1"/>
</dbReference>
<dbReference type="PANTHER" id="PTHR11361:SF34">
    <property type="entry name" value="DNA MISMATCH REPAIR PROTEIN MSH1, MITOCHONDRIAL"/>
    <property type="match status" value="1"/>
</dbReference>
<dbReference type="RefSeq" id="WP_122916441.1">
    <property type="nucleotide sequence ID" value="NZ_RHHQ01000004.1"/>
</dbReference>
<dbReference type="Gene3D" id="1.10.1420.10">
    <property type="match status" value="2"/>
</dbReference>
<evidence type="ECO:0000313" key="12">
    <source>
        <dbReference type="EMBL" id="RNB91778.1"/>
    </source>
</evidence>
<keyword evidence="6 9" id="KW-0238">DNA-binding</keyword>
<dbReference type="Pfam" id="PF01624">
    <property type="entry name" value="MutS_I"/>
    <property type="match status" value="1"/>
</dbReference>
<dbReference type="Pfam" id="PF00488">
    <property type="entry name" value="MutS_V"/>
    <property type="match status" value="1"/>
</dbReference>
<dbReference type="HAMAP" id="MF_00096">
    <property type="entry name" value="MutS"/>
    <property type="match status" value="1"/>
</dbReference>
<evidence type="ECO:0000256" key="3">
    <source>
        <dbReference type="ARBA" id="ARBA00022741"/>
    </source>
</evidence>
<dbReference type="PROSITE" id="PS00486">
    <property type="entry name" value="DNA_MISMATCH_REPAIR_2"/>
    <property type="match status" value="1"/>
</dbReference>
<dbReference type="CDD" id="cd03284">
    <property type="entry name" value="ABC_MutS1"/>
    <property type="match status" value="1"/>
</dbReference>
<protein>
    <recommendedName>
        <fullName evidence="2 9">DNA mismatch repair protein MutS</fullName>
    </recommendedName>
</protein>
<dbReference type="GO" id="GO:0005524">
    <property type="term" value="F:ATP binding"/>
    <property type="evidence" value="ECO:0007669"/>
    <property type="project" value="UniProtKB-UniRule"/>
</dbReference>
<dbReference type="Pfam" id="PF05192">
    <property type="entry name" value="MutS_III"/>
    <property type="match status" value="1"/>
</dbReference>
<dbReference type="InterPro" id="IPR017261">
    <property type="entry name" value="DNA_mismatch_repair_MutS/MSH"/>
</dbReference>
<comment type="function">
    <text evidence="8 9">This protein is involved in the repair of mismatches in DNA. It is possible that it carries out the mismatch recognition step. This protein has a weak ATPase activity.</text>
</comment>
<dbReference type="OrthoDB" id="9802448at2"/>
<dbReference type="NCBIfam" id="NF003810">
    <property type="entry name" value="PRK05399.1"/>
    <property type="match status" value="1"/>
</dbReference>
<dbReference type="FunFam" id="1.10.1420.10:FF:000007">
    <property type="entry name" value="DNA mismatch repair protein MutS"/>
    <property type="match status" value="1"/>
</dbReference>
<feature type="binding site" evidence="9">
    <location>
        <begin position="606"/>
        <end position="613"/>
    </location>
    <ligand>
        <name>ATP</name>
        <dbReference type="ChEBI" id="CHEBI:30616"/>
    </ligand>
</feature>
<dbReference type="GO" id="GO:0003684">
    <property type="term" value="F:damaged DNA binding"/>
    <property type="evidence" value="ECO:0007669"/>
    <property type="project" value="UniProtKB-UniRule"/>
</dbReference>
<dbReference type="SUPFAM" id="SSF53150">
    <property type="entry name" value="DNA repair protein MutS, domain II"/>
    <property type="match status" value="1"/>
</dbReference>
<dbReference type="InterPro" id="IPR000432">
    <property type="entry name" value="DNA_mismatch_repair_MutS_C"/>
</dbReference>
<evidence type="ECO:0000313" key="13">
    <source>
        <dbReference type="Proteomes" id="UP000271031"/>
    </source>
</evidence>
<dbReference type="EMBL" id="RHHQ01000004">
    <property type="protein sequence ID" value="RNB91778.1"/>
    <property type="molecule type" value="Genomic_DNA"/>
</dbReference>
<dbReference type="PIRSF" id="PIRSF037677">
    <property type="entry name" value="DNA_mis_repair_Msh6"/>
    <property type="match status" value="1"/>
</dbReference>
<dbReference type="Gene3D" id="3.40.1170.10">
    <property type="entry name" value="DNA repair protein MutS, domain I"/>
    <property type="match status" value="1"/>
</dbReference>
<evidence type="ECO:0000256" key="6">
    <source>
        <dbReference type="ARBA" id="ARBA00023125"/>
    </source>
</evidence>
<dbReference type="FunFam" id="3.40.1170.10:FF:000001">
    <property type="entry name" value="DNA mismatch repair protein MutS"/>
    <property type="match status" value="1"/>
</dbReference>
<dbReference type="GO" id="GO:0140664">
    <property type="term" value="F:ATP-dependent DNA damage sensor activity"/>
    <property type="evidence" value="ECO:0007669"/>
    <property type="project" value="InterPro"/>
</dbReference>
<dbReference type="SMART" id="SM00533">
    <property type="entry name" value="MUTSd"/>
    <property type="match status" value="1"/>
</dbReference>
<comment type="caution">
    <text evidence="12">The sequence shown here is derived from an EMBL/GenBank/DDBJ whole genome shotgun (WGS) entry which is preliminary data.</text>
</comment>
<feature type="domain" description="DNA mismatch repair proteins mutS family" evidence="11">
    <location>
        <begin position="680"/>
        <end position="696"/>
    </location>
</feature>
<evidence type="ECO:0000256" key="10">
    <source>
        <dbReference type="RuleBase" id="RU003756"/>
    </source>
</evidence>
<dbReference type="Pfam" id="PF05188">
    <property type="entry name" value="MutS_II"/>
    <property type="match status" value="1"/>
</dbReference>
<dbReference type="GO" id="GO:0006298">
    <property type="term" value="P:mismatch repair"/>
    <property type="evidence" value="ECO:0007669"/>
    <property type="project" value="UniProtKB-UniRule"/>
</dbReference>
<comment type="similarity">
    <text evidence="1 9 10">Belongs to the DNA mismatch repair MutS family.</text>
</comment>
<reference evidence="12 13" key="1">
    <citation type="submission" date="2018-10" db="EMBL/GenBank/DDBJ databases">
        <title>Phylogenomics of Brevibacillus.</title>
        <authorList>
            <person name="Dunlap C."/>
        </authorList>
    </citation>
    <scope>NUCLEOTIDE SEQUENCE [LARGE SCALE GENOMIC DNA]</scope>
    <source>
        <strain evidence="12 13">JCM 15716</strain>
    </source>
</reference>
<evidence type="ECO:0000256" key="1">
    <source>
        <dbReference type="ARBA" id="ARBA00006271"/>
    </source>
</evidence>
<dbReference type="InterPro" id="IPR007861">
    <property type="entry name" value="DNA_mismatch_repair_MutS_clamp"/>
</dbReference>
<evidence type="ECO:0000259" key="11">
    <source>
        <dbReference type="PROSITE" id="PS00486"/>
    </source>
</evidence>
<name>A0A3M8DUC1_9BACL</name>
<keyword evidence="3 9" id="KW-0547">Nucleotide-binding</keyword>
<dbReference type="NCBIfam" id="TIGR01070">
    <property type="entry name" value="mutS1"/>
    <property type="match status" value="1"/>
</dbReference>
<evidence type="ECO:0000256" key="8">
    <source>
        <dbReference type="ARBA" id="ARBA00024647"/>
    </source>
</evidence>
<dbReference type="InterPro" id="IPR007860">
    <property type="entry name" value="DNA_mmatch_repair_MutS_con_dom"/>
</dbReference>
<dbReference type="Gene3D" id="3.30.420.110">
    <property type="entry name" value="MutS, connector domain"/>
    <property type="match status" value="1"/>
</dbReference>
<dbReference type="Gene3D" id="3.40.50.300">
    <property type="entry name" value="P-loop containing nucleotide triphosphate hydrolases"/>
    <property type="match status" value="1"/>
</dbReference>
<keyword evidence="13" id="KW-1185">Reference proteome</keyword>
<dbReference type="Proteomes" id="UP000271031">
    <property type="component" value="Unassembled WGS sequence"/>
</dbReference>
<dbReference type="InterPro" id="IPR036187">
    <property type="entry name" value="DNA_mismatch_repair_MutS_sf"/>
</dbReference>
<evidence type="ECO:0000256" key="4">
    <source>
        <dbReference type="ARBA" id="ARBA00022763"/>
    </source>
</evidence>
<dbReference type="AlphaFoldDB" id="A0A3M8DUC1"/>
<dbReference type="InterPro" id="IPR036678">
    <property type="entry name" value="MutS_con_dom_sf"/>
</dbReference>